<accession>A0A2J6RLH2</accession>
<dbReference type="EMBL" id="KZ613946">
    <property type="protein sequence ID" value="PMD39374.1"/>
    <property type="molecule type" value="Genomic_DNA"/>
</dbReference>
<evidence type="ECO:0000313" key="3">
    <source>
        <dbReference type="Proteomes" id="UP000235786"/>
    </source>
</evidence>
<keyword evidence="3" id="KW-1185">Reference proteome</keyword>
<evidence type="ECO:0000256" key="1">
    <source>
        <dbReference type="SAM" id="MobiDB-lite"/>
    </source>
</evidence>
<organism evidence="2 3">
    <name type="scientific">Hyaloscypha variabilis (strain UAMH 11265 / GT02V1 / F)</name>
    <name type="common">Meliniomyces variabilis</name>
    <dbReference type="NCBI Taxonomy" id="1149755"/>
    <lineage>
        <taxon>Eukaryota</taxon>
        <taxon>Fungi</taxon>
        <taxon>Dikarya</taxon>
        <taxon>Ascomycota</taxon>
        <taxon>Pezizomycotina</taxon>
        <taxon>Leotiomycetes</taxon>
        <taxon>Helotiales</taxon>
        <taxon>Hyaloscyphaceae</taxon>
        <taxon>Hyaloscypha</taxon>
        <taxon>Hyaloscypha variabilis</taxon>
    </lineage>
</organism>
<reference evidence="2 3" key="1">
    <citation type="submission" date="2016-04" db="EMBL/GenBank/DDBJ databases">
        <title>A degradative enzymes factory behind the ericoid mycorrhizal symbiosis.</title>
        <authorList>
            <consortium name="DOE Joint Genome Institute"/>
            <person name="Martino E."/>
            <person name="Morin E."/>
            <person name="Grelet G."/>
            <person name="Kuo A."/>
            <person name="Kohler A."/>
            <person name="Daghino S."/>
            <person name="Barry K."/>
            <person name="Choi C."/>
            <person name="Cichocki N."/>
            <person name="Clum A."/>
            <person name="Copeland A."/>
            <person name="Hainaut M."/>
            <person name="Haridas S."/>
            <person name="Labutti K."/>
            <person name="Lindquist E."/>
            <person name="Lipzen A."/>
            <person name="Khouja H.-R."/>
            <person name="Murat C."/>
            <person name="Ohm R."/>
            <person name="Olson A."/>
            <person name="Spatafora J."/>
            <person name="Veneault-Fourrey C."/>
            <person name="Henrissat B."/>
            <person name="Grigoriev I."/>
            <person name="Martin F."/>
            <person name="Perotto S."/>
        </authorList>
    </citation>
    <scope>NUCLEOTIDE SEQUENCE [LARGE SCALE GENOMIC DNA]</scope>
    <source>
        <strain evidence="2 3">F</strain>
    </source>
</reference>
<name>A0A2J6RLH2_HYAVF</name>
<proteinExistence type="predicted"/>
<protein>
    <submittedName>
        <fullName evidence="2">Uncharacterized protein</fullName>
    </submittedName>
</protein>
<sequence length="226" mass="24574">MIGCGGSCKLTPAVALLGRDLEMWSNEVERSDVPASLEGFCTREYSSMFDASPDASLEASSLYLRSKYTTKIRIKALSEPTSYSTSQPLLPLSAGWRSLTSPTSSLPASDFLDRRHAQPRGHDLQQAAPFAPGVHDQRRTVRGRRFQRLFGAVKLLGCRWSSAAVAEGSGEQEADNQQNQETARESFPGGLDLDLDLDPPHGKDGSLSLGCHVMTTGWGRGAWFAQ</sequence>
<feature type="region of interest" description="Disordered" evidence="1">
    <location>
        <begin position="166"/>
        <end position="199"/>
    </location>
</feature>
<dbReference type="Proteomes" id="UP000235786">
    <property type="component" value="Unassembled WGS sequence"/>
</dbReference>
<evidence type="ECO:0000313" key="2">
    <source>
        <dbReference type="EMBL" id="PMD39374.1"/>
    </source>
</evidence>
<dbReference type="AlphaFoldDB" id="A0A2J6RLH2"/>
<gene>
    <name evidence="2" type="ORF">L207DRAFT_595847</name>
</gene>